<dbReference type="Proteomes" id="UP001365542">
    <property type="component" value="Unassembled WGS sequence"/>
</dbReference>
<feature type="region of interest" description="Disordered" evidence="1">
    <location>
        <begin position="140"/>
        <end position="177"/>
    </location>
</feature>
<organism evidence="3 4">
    <name type="scientific">Orbilia ellipsospora</name>
    <dbReference type="NCBI Taxonomy" id="2528407"/>
    <lineage>
        <taxon>Eukaryota</taxon>
        <taxon>Fungi</taxon>
        <taxon>Dikarya</taxon>
        <taxon>Ascomycota</taxon>
        <taxon>Pezizomycotina</taxon>
        <taxon>Orbiliomycetes</taxon>
        <taxon>Orbiliales</taxon>
        <taxon>Orbiliaceae</taxon>
        <taxon>Orbilia</taxon>
    </lineage>
</organism>
<dbReference type="AlphaFoldDB" id="A0AAV9X6W7"/>
<evidence type="ECO:0000256" key="1">
    <source>
        <dbReference type="SAM" id="MobiDB-lite"/>
    </source>
</evidence>
<evidence type="ECO:0000256" key="2">
    <source>
        <dbReference type="SAM" id="SignalP"/>
    </source>
</evidence>
<evidence type="ECO:0000313" key="3">
    <source>
        <dbReference type="EMBL" id="KAK6532028.1"/>
    </source>
</evidence>
<dbReference type="EMBL" id="JAVHJO010000012">
    <property type="protein sequence ID" value="KAK6532028.1"/>
    <property type="molecule type" value="Genomic_DNA"/>
</dbReference>
<keyword evidence="4" id="KW-1185">Reference proteome</keyword>
<feature type="signal peptide" evidence="2">
    <location>
        <begin position="1"/>
        <end position="20"/>
    </location>
</feature>
<comment type="caution">
    <text evidence="3">The sequence shown here is derived from an EMBL/GenBank/DDBJ whole genome shotgun (WGS) entry which is preliminary data.</text>
</comment>
<feature type="compositionally biased region" description="Acidic residues" evidence="1">
    <location>
        <begin position="143"/>
        <end position="153"/>
    </location>
</feature>
<sequence>MYIISASLLSVYLAAYSVVAAPTHSRRSTASQNSLPGDEVPFAVLVDIDFSGAEICGQQIHAPVSAITFPESHGQAIQDGDTIRLEVDQQSLKDAKTDEACGSAFRPKKCHEEGVPNPVTIVFIKEDGGFWHITCEPQNFEEQPSEDPSETEEPQPSATEDKSSEIEKKIKEKNSGKSISVNEFDIEVI</sequence>
<accession>A0AAV9X6W7</accession>
<reference evidence="3 4" key="1">
    <citation type="submission" date="2019-10" db="EMBL/GenBank/DDBJ databases">
        <authorList>
            <person name="Palmer J.M."/>
        </authorList>
    </citation>
    <scope>NUCLEOTIDE SEQUENCE [LARGE SCALE GENOMIC DNA]</scope>
    <source>
        <strain evidence="3 4">TWF694</strain>
    </source>
</reference>
<keyword evidence="2" id="KW-0732">Signal</keyword>
<protein>
    <submittedName>
        <fullName evidence="3">Uncharacterized protein</fullName>
    </submittedName>
</protein>
<feature type="compositionally biased region" description="Basic and acidic residues" evidence="1">
    <location>
        <begin position="159"/>
        <end position="175"/>
    </location>
</feature>
<proteinExistence type="predicted"/>
<gene>
    <name evidence="3" type="ORF">TWF694_003191</name>
</gene>
<feature type="chain" id="PRO_5043743283" evidence="2">
    <location>
        <begin position="21"/>
        <end position="189"/>
    </location>
</feature>
<name>A0AAV9X6W7_9PEZI</name>
<evidence type="ECO:0000313" key="4">
    <source>
        <dbReference type="Proteomes" id="UP001365542"/>
    </source>
</evidence>